<dbReference type="AlphaFoldDB" id="A0A1M4XSC3"/>
<dbReference type="STRING" id="1122155.SAMN02745158_02105"/>
<sequence>MIALNILDIRNFMSKLLGGNSFDTFWFVEASITTYVTFTIDGSLHKDFFDSSLADSLHLEERDYTLWKEVKPFCFSIMRGKHTPLHFKIIFRLSPEHTAVLLADRKLAYRPEDINGLFLNFQYDGRQLTCTTGTSLKVFTLDKSLDYAWDEMLRDFFKREEITVQNL</sequence>
<proteinExistence type="predicted"/>
<reference evidence="1 2" key="1">
    <citation type="submission" date="2016-11" db="EMBL/GenBank/DDBJ databases">
        <authorList>
            <person name="Jaros S."/>
            <person name="Januszkiewicz K."/>
            <person name="Wedrychowicz H."/>
        </authorList>
    </citation>
    <scope>NUCLEOTIDE SEQUENCE [LARGE SCALE GENOMIC DNA]</scope>
    <source>
        <strain evidence="1 2">DSM 17459</strain>
    </source>
</reference>
<dbReference type="Pfam" id="PF18988">
    <property type="entry name" value="DUF5721"/>
    <property type="match status" value="1"/>
</dbReference>
<dbReference type="InterPro" id="IPR043779">
    <property type="entry name" value="DUF5721"/>
</dbReference>
<evidence type="ECO:0000313" key="2">
    <source>
        <dbReference type="Proteomes" id="UP000184245"/>
    </source>
</evidence>
<keyword evidence="2" id="KW-1185">Reference proteome</keyword>
<dbReference type="OrthoDB" id="9787986at2"/>
<name>A0A1M4XSC3_9CLOT</name>
<organism evidence="1 2">
    <name type="scientific">Lactonifactor longoviformis DSM 17459</name>
    <dbReference type="NCBI Taxonomy" id="1122155"/>
    <lineage>
        <taxon>Bacteria</taxon>
        <taxon>Bacillati</taxon>
        <taxon>Bacillota</taxon>
        <taxon>Clostridia</taxon>
        <taxon>Eubacteriales</taxon>
        <taxon>Clostridiaceae</taxon>
        <taxon>Lactonifactor</taxon>
    </lineage>
</organism>
<gene>
    <name evidence="1" type="ORF">SAMN02745158_02105</name>
</gene>
<accession>A0A1M4XSC3</accession>
<evidence type="ECO:0000313" key="1">
    <source>
        <dbReference type="EMBL" id="SHE96300.1"/>
    </source>
</evidence>
<dbReference type="Proteomes" id="UP000184245">
    <property type="component" value="Unassembled WGS sequence"/>
</dbReference>
<protein>
    <submittedName>
        <fullName evidence="1">Uncharacterized protein</fullName>
    </submittedName>
</protein>
<dbReference type="EMBL" id="FQVI01000009">
    <property type="protein sequence ID" value="SHE96300.1"/>
    <property type="molecule type" value="Genomic_DNA"/>
</dbReference>
<dbReference type="RefSeq" id="WP_072851417.1">
    <property type="nucleotide sequence ID" value="NZ_FQVI01000009.1"/>
</dbReference>